<dbReference type="EMBL" id="MHKQ01000016">
    <property type="protein sequence ID" value="OGY93838.1"/>
    <property type="molecule type" value="Genomic_DNA"/>
</dbReference>
<reference evidence="1 2" key="1">
    <citation type="journal article" date="2016" name="Nat. Commun.">
        <title>Thousands of microbial genomes shed light on interconnected biogeochemical processes in an aquifer system.</title>
        <authorList>
            <person name="Anantharaman K."/>
            <person name="Brown C.T."/>
            <person name="Hug L.A."/>
            <person name="Sharon I."/>
            <person name="Castelle C.J."/>
            <person name="Probst A.J."/>
            <person name="Thomas B.C."/>
            <person name="Singh A."/>
            <person name="Wilkins M.J."/>
            <person name="Karaoz U."/>
            <person name="Brodie E.L."/>
            <person name="Williams K.H."/>
            <person name="Hubbard S.S."/>
            <person name="Banfield J.F."/>
        </authorList>
    </citation>
    <scope>NUCLEOTIDE SEQUENCE [LARGE SCALE GENOMIC DNA]</scope>
</reference>
<evidence type="ECO:0000313" key="1">
    <source>
        <dbReference type="EMBL" id="OGY93838.1"/>
    </source>
</evidence>
<dbReference type="Pfam" id="PF01808">
    <property type="entry name" value="AICARFT_IMPCHas"/>
    <property type="match status" value="1"/>
</dbReference>
<dbReference type="PANTHER" id="PTHR11692">
    <property type="entry name" value="BIFUNCTIONAL PURINE BIOSYNTHESIS PROTEIN PURH"/>
    <property type="match status" value="1"/>
</dbReference>
<sequence length="171" mass="18791">MSENCQAFISVRDTKGLLELAGHLTAAGYALTCSVETASFLGQNGVEVAQLVSEVDMPQFDLVVCDLFDFQNLMNQEGGLTEEEARAKMDLEHQAIILVAAANYHQTAIICEGGDYRRLKEHLKHLGETTPTFRKYLAAKAFRKVAEHNFAISAYLNLTGANVGQQETLPL</sequence>
<dbReference type="GO" id="GO:0004643">
    <property type="term" value="F:phosphoribosylaminoimidazolecarboxamide formyltransferase activity"/>
    <property type="evidence" value="ECO:0007669"/>
    <property type="project" value="InterPro"/>
</dbReference>
<dbReference type="Gene3D" id="3.40.50.1380">
    <property type="entry name" value="Methylglyoxal synthase-like domain"/>
    <property type="match status" value="2"/>
</dbReference>
<gene>
    <name evidence="1" type="ORF">A2406_00605</name>
</gene>
<name>A0A1G2BXL7_9BACT</name>
<dbReference type="GO" id="GO:0003937">
    <property type="term" value="F:IMP cyclohydrolase activity"/>
    <property type="evidence" value="ECO:0007669"/>
    <property type="project" value="InterPro"/>
</dbReference>
<dbReference type="GO" id="GO:0005829">
    <property type="term" value="C:cytosol"/>
    <property type="evidence" value="ECO:0007669"/>
    <property type="project" value="TreeGrafter"/>
</dbReference>
<organism evidence="1 2">
    <name type="scientific">Candidatus Komeilibacteria bacterium RIFOXYC1_FULL_37_11</name>
    <dbReference type="NCBI Taxonomy" id="1798555"/>
    <lineage>
        <taxon>Bacteria</taxon>
        <taxon>Candidatus Komeiliibacteriota</taxon>
    </lineage>
</organism>
<dbReference type="GO" id="GO:0006189">
    <property type="term" value="P:'de novo' IMP biosynthetic process"/>
    <property type="evidence" value="ECO:0007669"/>
    <property type="project" value="TreeGrafter"/>
</dbReference>
<proteinExistence type="predicted"/>
<dbReference type="Proteomes" id="UP000177626">
    <property type="component" value="Unassembled WGS sequence"/>
</dbReference>
<comment type="caution">
    <text evidence="1">The sequence shown here is derived from an EMBL/GenBank/DDBJ whole genome shotgun (WGS) entry which is preliminary data.</text>
</comment>
<accession>A0A1G2BXL7</accession>
<dbReference type="SUPFAM" id="SSF52335">
    <property type="entry name" value="Methylglyoxal synthase-like"/>
    <property type="match status" value="1"/>
</dbReference>
<dbReference type="AlphaFoldDB" id="A0A1G2BXL7"/>
<dbReference type="InterPro" id="IPR036914">
    <property type="entry name" value="MGS-like_dom_sf"/>
</dbReference>
<dbReference type="PANTHER" id="PTHR11692:SF0">
    <property type="entry name" value="BIFUNCTIONAL PURINE BIOSYNTHESIS PROTEIN ATIC"/>
    <property type="match status" value="1"/>
</dbReference>
<evidence type="ECO:0000313" key="2">
    <source>
        <dbReference type="Proteomes" id="UP000177626"/>
    </source>
</evidence>
<dbReference type="InterPro" id="IPR002695">
    <property type="entry name" value="PurH-like"/>
</dbReference>
<protein>
    <submittedName>
        <fullName evidence="1">Uncharacterized protein</fullName>
    </submittedName>
</protein>